<evidence type="ECO:0000259" key="2">
    <source>
        <dbReference type="Pfam" id="PF01402"/>
    </source>
</evidence>
<feature type="domain" description="Ribbon-helix-helix protein CopG" evidence="2">
    <location>
        <begin position="25"/>
        <end position="63"/>
    </location>
</feature>
<evidence type="ECO:0000313" key="4">
    <source>
        <dbReference type="Proteomes" id="UP001222770"/>
    </source>
</evidence>
<feature type="region of interest" description="Disordered" evidence="1">
    <location>
        <begin position="1"/>
        <end position="26"/>
    </location>
</feature>
<keyword evidence="4" id="KW-1185">Reference proteome</keyword>
<sequence length="74" mass="8420">MVQSDAKVKQAMPIAAQAQEEKSPHRLSVSLTAEQYRELNEIARKNRVSAAWVVREAIDRLLRDDVPLLHVGRE</sequence>
<dbReference type="Proteomes" id="UP001222770">
    <property type="component" value="Unassembled WGS sequence"/>
</dbReference>
<dbReference type="Pfam" id="PF01402">
    <property type="entry name" value="RHH_1"/>
    <property type="match status" value="1"/>
</dbReference>
<evidence type="ECO:0000256" key="1">
    <source>
        <dbReference type="SAM" id="MobiDB-lite"/>
    </source>
</evidence>
<reference evidence="3 4" key="1">
    <citation type="submission" date="2023-03" db="EMBL/GenBank/DDBJ databases">
        <title>Novosphingobium cyanobacteriorum sp. nov., isolated from a eutrophic reservoir during the Microcystis bloom period.</title>
        <authorList>
            <person name="Kang M."/>
            <person name="Le V."/>
            <person name="Ko S.-R."/>
            <person name="Lee S.-A."/>
            <person name="Ahn C.-Y."/>
        </authorList>
    </citation>
    <scope>NUCLEOTIDE SEQUENCE [LARGE SCALE GENOMIC DNA]</scope>
    <source>
        <strain evidence="3 4">HBC54</strain>
    </source>
</reference>
<proteinExistence type="predicted"/>
<organism evidence="3 4">
    <name type="scientific">Novosphingobium cyanobacteriorum</name>
    <dbReference type="NCBI Taxonomy" id="3024215"/>
    <lineage>
        <taxon>Bacteria</taxon>
        <taxon>Pseudomonadati</taxon>
        <taxon>Pseudomonadota</taxon>
        <taxon>Alphaproteobacteria</taxon>
        <taxon>Sphingomonadales</taxon>
        <taxon>Sphingomonadaceae</taxon>
        <taxon>Novosphingobium</taxon>
    </lineage>
</organism>
<comment type="caution">
    <text evidence="3">The sequence shown here is derived from an EMBL/GenBank/DDBJ whole genome shotgun (WGS) entry which is preliminary data.</text>
</comment>
<protein>
    <submittedName>
        <fullName evidence="3">Ribbon-helix-helix protein, CopG family</fullName>
    </submittedName>
</protein>
<name>A0ABT6CLQ2_9SPHN</name>
<accession>A0ABT6CLQ2</accession>
<gene>
    <name evidence="3" type="ORF">POM99_16350</name>
</gene>
<evidence type="ECO:0000313" key="3">
    <source>
        <dbReference type="EMBL" id="MDF8334782.1"/>
    </source>
</evidence>
<dbReference type="InterPro" id="IPR002145">
    <property type="entry name" value="CopG"/>
</dbReference>
<dbReference type="EMBL" id="JAROCY010000016">
    <property type="protein sequence ID" value="MDF8334782.1"/>
    <property type="molecule type" value="Genomic_DNA"/>
</dbReference>